<dbReference type="AlphaFoldDB" id="A0AAD7EFX4"/>
<evidence type="ECO:0000256" key="1">
    <source>
        <dbReference type="ARBA" id="ARBA00004685"/>
    </source>
</evidence>
<dbReference type="PANTHER" id="PTHR33365:SF4">
    <property type="entry name" value="CYCLOCHLOROTINE BIOSYNTHESIS PROTEIN O"/>
    <property type="match status" value="1"/>
</dbReference>
<name>A0AAD7EFX4_9AGAR</name>
<comment type="similarity">
    <text evidence="2">Belongs to the ustYa family.</text>
</comment>
<dbReference type="GO" id="GO:0043386">
    <property type="term" value="P:mycotoxin biosynthetic process"/>
    <property type="evidence" value="ECO:0007669"/>
    <property type="project" value="InterPro"/>
</dbReference>
<organism evidence="3 4">
    <name type="scientific">Mycena albidolilacea</name>
    <dbReference type="NCBI Taxonomy" id="1033008"/>
    <lineage>
        <taxon>Eukaryota</taxon>
        <taxon>Fungi</taxon>
        <taxon>Dikarya</taxon>
        <taxon>Basidiomycota</taxon>
        <taxon>Agaricomycotina</taxon>
        <taxon>Agaricomycetes</taxon>
        <taxon>Agaricomycetidae</taxon>
        <taxon>Agaricales</taxon>
        <taxon>Marasmiineae</taxon>
        <taxon>Mycenaceae</taxon>
        <taxon>Mycena</taxon>
    </lineage>
</organism>
<dbReference type="InterPro" id="IPR021765">
    <property type="entry name" value="UstYa-like"/>
</dbReference>
<proteinExistence type="inferred from homology"/>
<dbReference type="PANTHER" id="PTHR33365">
    <property type="entry name" value="YALI0B05434P"/>
    <property type="match status" value="1"/>
</dbReference>
<dbReference type="Pfam" id="PF11807">
    <property type="entry name" value="UstYa"/>
    <property type="match status" value="1"/>
</dbReference>
<gene>
    <name evidence="3" type="ORF">DFH08DRAFT_1037117</name>
</gene>
<keyword evidence="4" id="KW-1185">Reference proteome</keyword>
<dbReference type="EMBL" id="JARIHO010000059">
    <property type="protein sequence ID" value="KAJ7318184.1"/>
    <property type="molecule type" value="Genomic_DNA"/>
</dbReference>
<evidence type="ECO:0000313" key="3">
    <source>
        <dbReference type="EMBL" id="KAJ7318184.1"/>
    </source>
</evidence>
<comment type="caution">
    <text evidence="3">The sequence shown here is derived from an EMBL/GenBank/DDBJ whole genome shotgun (WGS) entry which is preliminary data.</text>
</comment>
<reference evidence="3" key="1">
    <citation type="submission" date="2023-03" db="EMBL/GenBank/DDBJ databases">
        <title>Massive genome expansion in bonnet fungi (Mycena s.s.) driven by repeated elements and novel gene families across ecological guilds.</title>
        <authorList>
            <consortium name="Lawrence Berkeley National Laboratory"/>
            <person name="Harder C.B."/>
            <person name="Miyauchi S."/>
            <person name="Viragh M."/>
            <person name="Kuo A."/>
            <person name="Thoen E."/>
            <person name="Andreopoulos B."/>
            <person name="Lu D."/>
            <person name="Skrede I."/>
            <person name="Drula E."/>
            <person name="Henrissat B."/>
            <person name="Morin E."/>
            <person name="Kohler A."/>
            <person name="Barry K."/>
            <person name="LaButti K."/>
            <person name="Morin E."/>
            <person name="Salamov A."/>
            <person name="Lipzen A."/>
            <person name="Mereny Z."/>
            <person name="Hegedus B."/>
            <person name="Baldrian P."/>
            <person name="Stursova M."/>
            <person name="Weitz H."/>
            <person name="Taylor A."/>
            <person name="Grigoriev I.V."/>
            <person name="Nagy L.G."/>
            <person name="Martin F."/>
            <person name="Kauserud H."/>
        </authorList>
    </citation>
    <scope>NUCLEOTIDE SEQUENCE</scope>
    <source>
        <strain evidence="3">CBHHK002</strain>
    </source>
</reference>
<protein>
    <submittedName>
        <fullName evidence="3">Uncharacterized protein</fullName>
    </submittedName>
</protein>
<evidence type="ECO:0000313" key="4">
    <source>
        <dbReference type="Proteomes" id="UP001218218"/>
    </source>
</evidence>
<comment type="pathway">
    <text evidence="1">Mycotoxin biosynthesis.</text>
</comment>
<dbReference type="Proteomes" id="UP001218218">
    <property type="component" value="Unassembled WGS sequence"/>
</dbReference>
<sequence length="106" mass="12264">MKTSEPSRKHISHCVDWLRNSIMCHSDTSVIVWQWNVHLNQSTPKARIPHSCKKFKPIQDWGKNNEILADYDHTIHLEDAPICSFFILQIMPELRYSGCFAVALSA</sequence>
<accession>A0AAD7EFX4</accession>
<evidence type="ECO:0000256" key="2">
    <source>
        <dbReference type="ARBA" id="ARBA00035112"/>
    </source>
</evidence>